<feature type="domain" description="Transposase Helix-turn-helix" evidence="1">
    <location>
        <begin position="60"/>
        <end position="112"/>
    </location>
</feature>
<dbReference type="AlphaFoldDB" id="A0A1Z4LJU6"/>
<name>A0A1Z4LJU6_9CYAN</name>
<evidence type="ECO:0000313" key="3">
    <source>
        <dbReference type="Proteomes" id="UP000218418"/>
    </source>
</evidence>
<protein>
    <recommendedName>
        <fullName evidence="1">Transposase Helix-turn-helix domain-containing protein</fullName>
    </recommendedName>
</protein>
<dbReference type="InterPro" id="IPR027805">
    <property type="entry name" value="Transposase_HTH_dom"/>
</dbReference>
<keyword evidence="3" id="KW-1185">Reference proteome</keyword>
<gene>
    <name evidence="2" type="ORF">NIES267_09520</name>
</gene>
<reference evidence="2 3" key="1">
    <citation type="submission" date="2017-06" db="EMBL/GenBank/DDBJ databases">
        <title>Genome sequencing of cyanobaciteial culture collection at National Institute for Environmental Studies (NIES).</title>
        <authorList>
            <person name="Hirose Y."/>
            <person name="Shimura Y."/>
            <person name="Fujisawa T."/>
            <person name="Nakamura Y."/>
            <person name="Kawachi M."/>
        </authorList>
    </citation>
    <scope>NUCLEOTIDE SEQUENCE [LARGE SCALE GENOMIC DNA]</scope>
    <source>
        <strain evidence="2 3">NIES-267</strain>
    </source>
</reference>
<dbReference type="Pfam" id="PF13613">
    <property type="entry name" value="HTH_Tnp_4"/>
    <property type="match status" value="1"/>
</dbReference>
<dbReference type="Proteomes" id="UP000218418">
    <property type="component" value="Chromosome"/>
</dbReference>
<sequence length="131" mass="15271">MNSIPGYIEKHPQEAQRLVGLNYDQLKQLIKQAITMHVEVESEAEFKKTRIIKKGGGRKRKLSLEEQILLTLIYLRQFITFQLLGIQFGVSETTANDTFNYWFPLLGEMLPPSLIEQVKKTNMNMRLLKNF</sequence>
<organism evidence="2 3">
    <name type="scientific">Calothrix parasitica NIES-267</name>
    <dbReference type="NCBI Taxonomy" id="1973488"/>
    <lineage>
        <taxon>Bacteria</taxon>
        <taxon>Bacillati</taxon>
        <taxon>Cyanobacteriota</taxon>
        <taxon>Cyanophyceae</taxon>
        <taxon>Nostocales</taxon>
        <taxon>Calotrichaceae</taxon>
        <taxon>Calothrix</taxon>
    </lineage>
</organism>
<proteinExistence type="predicted"/>
<evidence type="ECO:0000259" key="1">
    <source>
        <dbReference type="Pfam" id="PF13613"/>
    </source>
</evidence>
<dbReference type="EMBL" id="AP018227">
    <property type="protein sequence ID" value="BAY81475.1"/>
    <property type="molecule type" value="Genomic_DNA"/>
</dbReference>
<accession>A0A1Z4LJU6</accession>
<evidence type="ECO:0000313" key="2">
    <source>
        <dbReference type="EMBL" id="BAY81475.1"/>
    </source>
</evidence>